<dbReference type="InterPro" id="IPR040026">
    <property type="entry name" value="FliD"/>
</dbReference>
<dbReference type="Pfam" id="PF02465">
    <property type="entry name" value="FliD_N"/>
    <property type="match status" value="1"/>
</dbReference>
<keyword evidence="10" id="KW-0969">Cilium</keyword>
<evidence type="ECO:0000256" key="1">
    <source>
        <dbReference type="ARBA" id="ARBA00004365"/>
    </source>
</evidence>
<comment type="similarity">
    <text evidence="2">Belongs to the FliD family.</text>
</comment>
<organism evidence="10 11">
    <name type="scientific">Paenibacillus harenae</name>
    <dbReference type="NCBI Taxonomy" id="306543"/>
    <lineage>
        <taxon>Bacteria</taxon>
        <taxon>Bacillati</taxon>
        <taxon>Bacillota</taxon>
        <taxon>Bacilli</taxon>
        <taxon>Bacillales</taxon>
        <taxon>Paenibacillaceae</taxon>
        <taxon>Paenibacillus</taxon>
    </lineage>
</organism>
<dbReference type="InterPro" id="IPR010809">
    <property type="entry name" value="FliD_C"/>
</dbReference>
<evidence type="ECO:0000256" key="6">
    <source>
        <dbReference type="ARBA" id="ARBA00033074"/>
    </source>
</evidence>
<protein>
    <recommendedName>
        <fullName evidence="7">Filament cap protein</fullName>
    </recommendedName>
    <alternativeName>
        <fullName evidence="6">Flagellar cap protein</fullName>
    </alternativeName>
</protein>
<evidence type="ECO:0000259" key="8">
    <source>
        <dbReference type="Pfam" id="PF02465"/>
    </source>
</evidence>
<evidence type="ECO:0000313" key="11">
    <source>
        <dbReference type="Proteomes" id="UP001229346"/>
    </source>
</evidence>
<reference evidence="10 11" key="1">
    <citation type="submission" date="2023-07" db="EMBL/GenBank/DDBJ databases">
        <title>Sorghum-associated microbial communities from plants grown in Nebraska, USA.</title>
        <authorList>
            <person name="Schachtman D."/>
        </authorList>
    </citation>
    <scope>NUCLEOTIDE SEQUENCE [LARGE SCALE GENOMIC DNA]</scope>
    <source>
        <strain evidence="10 11">CC482</strain>
    </source>
</reference>
<proteinExistence type="inferred from homology"/>
<evidence type="ECO:0000256" key="7">
    <source>
        <dbReference type="ARBA" id="ARBA00033192"/>
    </source>
</evidence>
<dbReference type="Pfam" id="PF07195">
    <property type="entry name" value="FliD_C"/>
    <property type="match status" value="1"/>
</dbReference>
<dbReference type="InterPro" id="IPR003481">
    <property type="entry name" value="FliD_N"/>
</dbReference>
<comment type="subcellular location">
    <subcellularLocation>
        <location evidence="1">Bacterial flagellum</location>
    </subcellularLocation>
</comment>
<dbReference type="RefSeq" id="WP_307208623.1">
    <property type="nucleotide sequence ID" value="NZ_JAUSSU010000021.1"/>
</dbReference>
<feature type="domain" description="Flagellar hook-associated protein 2 N-terminal" evidence="8">
    <location>
        <begin position="15"/>
        <end position="74"/>
    </location>
</feature>
<keyword evidence="11" id="KW-1185">Reference proteome</keyword>
<keyword evidence="10" id="KW-0282">Flagellum</keyword>
<keyword evidence="5" id="KW-0975">Bacterial flagellum</keyword>
<feature type="domain" description="Flagellar hook-associated protein 2 C-terminal" evidence="9">
    <location>
        <begin position="87"/>
        <end position="309"/>
    </location>
</feature>
<dbReference type="EMBL" id="JAUSSU010000021">
    <property type="protein sequence ID" value="MDQ0116558.1"/>
    <property type="molecule type" value="Genomic_DNA"/>
</dbReference>
<name>A0ABT9UC55_PAEHA</name>
<keyword evidence="10" id="KW-0966">Cell projection</keyword>
<accession>A0ABT9UC55</accession>
<evidence type="ECO:0000256" key="2">
    <source>
        <dbReference type="ARBA" id="ARBA00009764"/>
    </source>
</evidence>
<evidence type="ECO:0000256" key="3">
    <source>
        <dbReference type="ARBA" id="ARBA00011255"/>
    </source>
</evidence>
<gene>
    <name evidence="10" type="ORF">J2T15_006039</name>
</gene>
<dbReference type="PANTHER" id="PTHR30288:SF0">
    <property type="entry name" value="FLAGELLAR HOOK-ASSOCIATED PROTEIN 2"/>
    <property type="match status" value="1"/>
</dbReference>
<sequence length="322" mass="35697">MELKAMVMRLTGLSSGMDIDSMVTKMLEVDRLPLNKLNAKKVKNEWLQDAYRAVNTSLYPLRDMAQQMQYSYNWPSGSGTPKTYSQEEKDAIFNKISEFVKVYNDSSISVKAKLEEKVERAYGPLTSDEKKAMSDDDIKTWESKAKQGLLSRDPLLTTAYNELRTSISTSVTSITDPTEPNSLASIGVTTGVYDRSNPSTAGKLYINSDQLKAAIEADPEAVIQLFTKQGTDFESSGIAQRFFESTTSTISKISAKAGSMGALYNSASTTLGKIEADIEKKIALLNDKINKKEDKYYLMFSTMEKAIANGNAQMSWLQSQFG</sequence>
<dbReference type="PANTHER" id="PTHR30288">
    <property type="entry name" value="FLAGELLAR CAP/ASSEMBLY PROTEIN FLID"/>
    <property type="match status" value="1"/>
</dbReference>
<keyword evidence="4" id="KW-0175">Coiled coil</keyword>
<evidence type="ECO:0000256" key="4">
    <source>
        <dbReference type="ARBA" id="ARBA00023054"/>
    </source>
</evidence>
<comment type="caution">
    <text evidence="10">The sequence shown here is derived from an EMBL/GenBank/DDBJ whole genome shotgun (WGS) entry which is preliminary data.</text>
</comment>
<evidence type="ECO:0000256" key="5">
    <source>
        <dbReference type="ARBA" id="ARBA00023143"/>
    </source>
</evidence>
<comment type="subunit">
    <text evidence="3">Homopentamer.</text>
</comment>
<dbReference type="Proteomes" id="UP001229346">
    <property type="component" value="Unassembled WGS sequence"/>
</dbReference>
<evidence type="ECO:0000259" key="9">
    <source>
        <dbReference type="Pfam" id="PF07195"/>
    </source>
</evidence>
<evidence type="ECO:0000313" key="10">
    <source>
        <dbReference type="EMBL" id="MDQ0116558.1"/>
    </source>
</evidence>